<comment type="caution">
    <text evidence="1">The sequence shown here is derived from an EMBL/GenBank/DDBJ whole genome shotgun (WGS) entry which is preliminary data.</text>
</comment>
<keyword evidence="2" id="KW-1185">Reference proteome</keyword>
<dbReference type="Proteomes" id="UP000011991">
    <property type="component" value="Unassembled WGS sequence"/>
</dbReference>
<dbReference type="EMBL" id="ANOG01000472">
    <property type="protein sequence ID" value="EMI19824.1"/>
    <property type="molecule type" value="Genomic_DNA"/>
</dbReference>
<dbReference type="PATRIC" id="fig|1265738.3.peg.3239"/>
<proteinExistence type="predicted"/>
<evidence type="ECO:0000313" key="1">
    <source>
        <dbReference type="EMBL" id="EMI19824.1"/>
    </source>
</evidence>
<accession>M5S0Y9</accession>
<dbReference type="InterPro" id="IPR036280">
    <property type="entry name" value="Multihaem_cyt_sf"/>
</dbReference>
<organism evidence="1 2">
    <name type="scientific">Rhodopirellula maiorica SM1</name>
    <dbReference type="NCBI Taxonomy" id="1265738"/>
    <lineage>
        <taxon>Bacteria</taxon>
        <taxon>Pseudomonadati</taxon>
        <taxon>Planctomycetota</taxon>
        <taxon>Planctomycetia</taxon>
        <taxon>Pirellulales</taxon>
        <taxon>Pirellulaceae</taxon>
        <taxon>Novipirellula</taxon>
    </lineage>
</organism>
<evidence type="ECO:0008006" key="3">
    <source>
        <dbReference type="Google" id="ProtNLM"/>
    </source>
</evidence>
<gene>
    <name evidence="1" type="ORF">RMSM_03247</name>
</gene>
<reference evidence="1 2" key="1">
    <citation type="journal article" date="2013" name="Mar. Genomics">
        <title>Expression of sulfatases in Rhodopirellula baltica and the diversity of sulfatases in the genus Rhodopirellula.</title>
        <authorList>
            <person name="Wegner C.E."/>
            <person name="Richter-Heitmann T."/>
            <person name="Klindworth A."/>
            <person name="Klockow C."/>
            <person name="Richter M."/>
            <person name="Achstetter T."/>
            <person name="Glockner F.O."/>
            <person name="Harder J."/>
        </authorList>
    </citation>
    <scope>NUCLEOTIDE SEQUENCE [LARGE SCALE GENOMIC DNA]</scope>
    <source>
        <strain evidence="1 2">SM1</strain>
    </source>
</reference>
<dbReference type="SUPFAM" id="SSF48695">
    <property type="entry name" value="Multiheme cytochromes"/>
    <property type="match status" value="1"/>
</dbReference>
<dbReference type="Gene3D" id="3.90.10.10">
    <property type="entry name" value="Cytochrome C3"/>
    <property type="match status" value="1"/>
</dbReference>
<evidence type="ECO:0000313" key="2">
    <source>
        <dbReference type="Proteomes" id="UP000011991"/>
    </source>
</evidence>
<sequence length="55" mass="6040">MNIAGLTDCVHCHRVRESGAHDFEPLGLQTCVTCHTAHGAGESCTKCHRYHVDSF</sequence>
<protein>
    <recommendedName>
        <fullName evidence="3">Tetrahaem cytochrome domain-containing protein</fullName>
    </recommendedName>
</protein>
<name>M5S0Y9_9BACT</name>
<dbReference type="AlphaFoldDB" id="M5S0Y9"/>